<comment type="cofactor">
    <cofactor evidence="1 7">
        <name>pyridoxal 5'-phosphate</name>
        <dbReference type="ChEBI" id="CHEBI:597326"/>
    </cofactor>
</comment>
<dbReference type="PANTHER" id="PTHR46383:SF2">
    <property type="entry name" value="AMINOTRANSFERASE"/>
    <property type="match status" value="1"/>
</dbReference>
<evidence type="ECO:0000256" key="3">
    <source>
        <dbReference type="ARBA" id="ARBA00022576"/>
    </source>
</evidence>
<dbReference type="SUPFAM" id="SSF53383">
    <property type="entry name" value="PLP-dependent transferases"/>
    <property type="match status" value="1"/>
</dbReference>
<dbReference type="EC" id="2.6.1.-" evidence="7"/>
<dbReference type="Proteomes" id="UP001595799">
    <property type="component" value="Unassembled WGS sequence"/>
</dbReference>
<evidence type="ECO:0000256" key="5">
    <source>
        <dbReference type="ARBA" id="ARBA00022898"/>
    </source>
</evidence>
<evidence type="ECO:0000259" key="8">
    <source>
        <dbReference type="Pfam" id="PF00155"/>
    </source>
</evidence>
<dbReference type="InterPro" id="IPR004839">
    <property type="entry name" value="Aminotransferase_I/II_large"/>
</dbReference>
<dbReference type="Pfam" id="PF00155">
    <property type="entry name" value="Aminotran_1_2"/>
    <property type="match status" value="1"/>
</dbReference>
<dbReference type="InterPro" id="IPR004838">
    <property type="entry name" value="NHTrfase_class1_PyrdxlP-BS"/>
</dbReference>
<protein>
    <recommendedName>
        <fullName evidence="7">Aminotransferase</fullName>
        <ecNumber evidence="7">2.6.1.-</ecNumber>
    </recommendedName>
</protein>
<comment type="similarity">
    <text evidence="2 7">Belongs to the class-I pyridoxal-phosphate-dependent aminotransferase family.</text>
</comment>
<proteinExistence type="inferred from homology"/>
<name>A0ABV8ULI9_9PROT</name>
<comment type="catalytic activity">
    <reaction evidence="6">
        <text>L-aspartate + 2-oxoglutarate = oxaloacetate + L-glutamate</text>
        <dbReference type="Rhea" id="RHEA:21824"/>
        <dbReference type="ChEBI" id="CHEBI:16452"/>
        <dbReference type="ChEBI" id="CHEBI:16810"/>
        <dbReference type="ChEBI" id="CHEBI:29985"/>
        <dbReference type="ChEBI" id="CHEBI:29991"/>
        <dbReference type="EC" id="2.6.1.1"/>
    </reaction>
</comment>
<dbReference type="PROSITE" id="PS00105">
    <property type="entry name" value="AA_TRANSFER_CLASS_1"/>
    <property type="match status" value="1"/>
</dbReference>
<keyword evidence="5" id="KW-0663">Pyridoxal phosphate</keyword>
<keyword evidence="3 7" id="KW-0032">Aminotransferase</keyword>
<evidence type="ECO:0000256" key="1">
    <source>
        <dbReference type="ARBA" id="ARBA00001933"/>
    </source>
</evidence>
<evidence type="ECO:0000256" key="2">
    <source>
        <dbReference type="ARBA" id="ARBA00007441"/>
    </source>
</evidence>
<feature type="domain" description="Aminotransferase class I/classII large" evidence="8">
    <location>
        <begin position="32"/>
        <end position="376"/>
    </location>
</feature>
<dbReference type="PANTHER" id="PTHR46383">
    <property type="entry name" value="ASPARTATE AMINOTRANSFERASE"/>
    <property type="match status" value="1"/>
</dbReference>
<dbReference type="InterPro" id="IPR015421">
    <property type="entry name" value="PyrdxlP-dep_Trfase_major"/>
</dbReference>
<organism evidence="9 10">
    <name type="scientific">Fodinicurvata halophila</name>
    <dbReference type="NCBI Taxonomy" id="1419723"/>
    <lineage>
        <taxon>Bacteria</taxon>
        <taxon>Pseudomonadati</taxon>
        <taxon>Pseudomonadota</taxon>
        <taxon>Alphaproteobacteria</taxon>
        <taxon>Rhodospirillales</taxon>
        <taxon>Rhodovibrionaceae</taxon>
        <taxon>Fodinicurvata</taxon>
    </lineage>
</organism>
<evidence type="ECO:0000313" key="10">
    <source>
        <dbReference type="Proteomes" id="UP001595799"/>
    </source>
</evidence>
<evidence type="ECO:0000313" key="9">
    <source>
        <dbReference type="EMBL" id="MFC4352100.1"/>
    </source>
</evidence>
<dbReference type="EMBL" id="JBHSCW010000006">
    <property type="protein sequence ID" value="MFC4352100.1"/>
    <property type="molecule type" value="Genomic_DNA"/>
</dbReference>
<dbReference type="RefSeq" id="WP_382422450.1">
    <property type="nucleotide sequence ID" value="NZ_JBHSCW010000006.1"/>
</dbReference>
<dbReference type="InterPro" id="IPR015424">
    <property type="entry name" value="PyrdxlP-dep_Trfase"/>
</dbReference>
<comment type="caution">
    <text evidence="9">The sequence shown here is derived from an EMBL/GenBank/DDBJ whole genome shotgun (WGS) entry which is preliminary data.</text>
</comment>
<accession>A0ABV8ULI9</accession>
<gene>
    <name evidence="9" type="ORF">ACFOW6_11155</name>
</gene>
<evidence type="ECO:0000256" key="6">
    <source>
        <dbReference type="ARBA" id="ARBA00049185"/>
    </source>
</evidence>
<dbReference type="GO" id="GO:0008483">
    <property type="term" value="F:transaminase activity"/>
    <property type="evidence" value="ECO:0007669"/>
    <property type="project" value="UniProtKB-KW"/>
</dbReference>
<evidence type="ECO:0000256" key="7">
    <source>
        <dbReference type="RuleBase" id="RU000481"/>
    </source>
</evidence>
<reference evidence="10" key="1">
    <citation type="journal article" date="2019" name="Int. J. Syst. Evol. Microbiol.">
        <title>The Global Catalogue of Microorganisms (GCM) 10K type strain sequencing project: providing services to taxonomists for standard genome sequencing and annotation.</title>
        <authorList>
            <consortium name="The Broad Institute Genomics Platform"/>
            <consortium name="The Broad Institute Genome Sequencing Center for Infectious Disease"/>
            <person name="Wu L."/>
            <person name="Ma J."/>
        </authorList>
    </citation>
    <scope>NUCLEOTIDE SEQUENCE [LARGE SCALE GENOMIC DNA]</scope>
    <source>
        <strain evidence="10">CECT 8472</strain>
    </source>
</reference>
<evidence type="ECO:0000256" key="4">
    <source>
        <dbReference type="ARBA" id="ARBA00022679"/>
    </source>
</evidence>
<dbReference type="CDD" id="cd00609">
    <property type="entry name" value="AAT_like"/>
    <property type="match status" value="1"/>
</dbReference>
<dbReference type="InterPro" id="IPR050596">
    <property type="entry name" value="AspAT/PAT-like"/>
</dbReference>
<keyword evidence="10" id="KW-1185">Reference proteome</keyword>
<sequence length="383" mass="41589">MALKVAERGRIPSFIVMDVLRAANEKMAAGEHVLHLEVGQPGTPAPEAVRKAAHTALDSLRLGYTDSLGIPRLRKRIARHYMETYGTEVDPDRIAVTAGSSAGFLLSFLAAFEPGDRVALAAPGYPAYRNILKALGLEAVLLPAGPEERFQPTPELIEQAGKLDGLILASPSNPTGTMVDKDTLGRIVDCCRERGIRLVSDEIYHGIEFTRRAVSASELDAEAIIVNSFSKYYSMTGWRLGWLVLPPELVRPIECLAQNLFISPMALSQEAGVAAFDAGKELDGIVQVYAQNRAHLLEHLPAAGFPDLAPADGAFYIYAYSGHLGDDSQALCKRMLDEINVAATPGTDFDPERGHHYIRFSFAGATEEIVEACERLKGWTATS</sequence>
<dbReference type="Gene3D" id="3.40.640.10">
    <property type="entry name" value="Type I PLP-dependent aspartate aminotransferase-like (Major domain)"/>
    <property type="match status" value="1"/>
</dbReference>
<keyword evidence="4 7" id="KW-0808">Transferase</keyword>